<keyword evidence="2" id="KW-0472">Membrane</keyword>
<reference evidence="4" key="1">
    <citation type="journal article" date="2023" name="Mol. Phylogenet. Evol.">
        <title>Genome-scale phylogeny and comparative genomics of the fungal order Sordariales.</title>
        <authorList>
            <person name="Hensen N."/>
            <person name="Bonometti L."/>
            <person name="Westerberg I."/>
            <person name="Brannstrom I.O."/>
            <person name="Guillou S."/>
            <person name="Cros-Aarteil S."/>
            <person name="Calhoun S."/>
            <person name="Haridas S."/>
            <person name="Kuo A."/>
            <person name="Mondo S."/>
            <person name="Pangilinan J."/>
            <person name="Riley R."/>
            <person name="LaButti K."/>
            <person name="Andreopoulos B."/>
            <person name="Lipzen A."/>
            <person name="Chen C."/>
            <person name="Yan M."/>
            <person name="Daum C."/>
            <person name="Ng V."/>
            <person name="Clum A."/>
            <person name="Steindorff A."/>
            <person name="Ohm R.A."/>
            <person name="Martin F."/>
            <person name="Silar P."/>
            <person name="Natvig D.O."/>
            <person name="Lalanne C."/>
            <person name="Gautier V."/>
            <person name="Ament-Velasquez S.L."/>
            <person name="Kruys A."/>
            <person name="Hutchinson M.I."/>
            <person name="Powell A.J."/>
            <person name="Barry K."/>
            <person name="Miller A.N."/>
            <person name="Grigoriev I.V."/>
            <person name="Debuchy R."/>
            <person name="Gladieux P."/>
            <person name="Hiltunen Thoren M."/>
            <person name="Johannesson H."/>
        </authorList>
    </citation>
    <scope>NUCLEOTIDE SEQUENCE</scope>
    <source>
        <strain evidence="4">CBS 232.78</strain>
    </source>
</reference>
<sequence length="585" mass="63151">MASSTWKSLIVLAGAISPAQGAITAWWNGIGGQIMLQNQTTGLIRYSSCNSVGTPAYSYNDSNAFSLGIRPMNGTPLAGAGYYNSGDKYTVASIWYMSERNEIANALYNCNMTTGMFTSVGNWVVSSPVPTISSTTGLSAILLGETGGYRVYYHDEDGAVNELAYSTATKWTWNGVISPVRQESRAIHSAFSGKVNISVVTPHDAESIQVTRYNSDTTWRITTLPKALEGNLTNNLSNTSSIVVNQTSPSNFTLAAWNGKPASLGISIDQYSTRFIYYIGNDSNLHTVYNKNWFWSQQLNLNETFFPPADSPNAELAIAADQKGMVRLYYFVKGQLAEVRSDNGTWKPWAYLQPMPKAIVTSPIPPAQNTSAPDAPPTPEPSAGLSAGAKAGIGAGVTLGVIAIGVLGAAVCLLRRKKDREATPGGASASDPNPSIPPYGSLASSPGSRPMSAAYDNYMWEKKNTHSPAPQYELNDQALYQLDSANHPMEIYTAAPRPMYELASESYSHELMADGHRQLQPQPQAPNSPEPQFPSPQTHISASKSPQLHFVTPQSPFQPPFPVPQSQFSTQPSFQAPHHAPNQAP</sequence>
<evidence type="ECO:0000256" key="2">
    <source>
        <dbReference type="SAM" id="Phobius"/>
    </source>
</evidence>
<keyword evidence="3" id="KW-0732">Signal</keyword>
<protein>
    <recommendedName>
        <fullName evidence="6">Fucose-specific lectin</fullName>
    </recommendedName>
</protein>
<evidence type="ECO:0000256" key="1">
    <source>
        <dbReference type="SAM" id="MobiDB-lite"/>
    </source>
</evidence>
<organism evidence="4 5">
    <name type="scientific">Podospora didyma</name>
    <dbReference type="NCBI Taxonomy" id="330526"/>
    <lineage>
        <taxon>Eukaryota</taxon>
        <taxon>Fungi</taxon>
        <taxon>Dikarya</taxon>
        <taxon>Ascomycota</taxon>
        <taxon>Pezizomycotina</taxon>
        <taxon>Sordariomycetes</taxon>
        <taxon>Sordariomycetidae</taxon>
        <taxon>Sordariales</taxon>
        <taxon>Podosporaceae</taxon>
        <taxon>Podospora</taxon>
    </lineage>
</organism>
<keyword evidence="2" id="KW-0812">Transmembrane</keyword>
<feature type="region of interest" description="Disordered" evidence="1">
    <location>
        <begin position="362"/>
        <end position="384"/>
    </location>
</feature>
<keyword evidence="2" id="KW-1133">Transmembrane helix</keyword>
<dbReference type="Gene3D" id="2.40.128.190">
    <property type="match status" value="1"/>
</dbReference>
<dbReference type="EMBL" id="JAULSW010000008">
    <property type="protein sequence ID" value="KAK3372016.1"/>
    <property type="molecule type" value="Genomic_DNA"/>
</dbReference>
<accession>A0AAE0K9T5</accession>
<feature type="signal peptide" evidence="3">
    <location>
        <begin position="1"/>
        <end position="21"/>
    </location>
</feature>
<gene>
    <name evidence="4" type="ORF">B0H63DRAFT_401501</name>
</gene>
<dbReference type="Gene3D" id="2.120.10.70">
    <property type="entry name" value="Fucose-specific lectin"/>
    <property type="match status" value="1"/>
</dbReference>
<evidence type="ECO:0000256" key="3">
    <source>
        <dbReference type="SAM" id="SignalP"/>
    </source>
</evidence>
<dbReference type="SUPFAM" id="SSF89372">
    <property type="entry name" value="Fucose-specific lectin"/>
    <property type="match status" value="1"/>
</dbReference>
<feature type="region of interest" description="Disordered" evidence="1">
    <location>
        <begin position="518"/>
        <end position="585"/>
    </location>
</feature>
<keyword evidence="5" id="KW-1185">Reference proteome</keyword>
<feature type="region of interest" description="Disordered" evidence="1">
    <location>
        <begin position="420"/>
        <end position="448"/>
    </location>
</feature>
<evidence type="ECO:0000313" key="5">
    <source>
        <dbReference type="Proteomes" id="UP001285441"/>
    </source>
</evidence>
<comment type="caution">
    <text evidence="4">The sequence shown here is derived from an EMBL/GenBank/DDBJ whole genome shotgun (WGS) entry which is preliminary data.</text>
</comment>
<feature type="compositionally biased region" description="Polar residues" evidence="1">
    <location>
        <begin position="535"/>
        <end position="546"/>
    </location>
</feature>
<reference evidence="4" key="2">
    <citation type="submission" date="2023-06" db="EMBL/GenBank/DDBJ databases">
        <authorList>
            <consortium name="Lawrence Berkeley National Laboratory"/>
            <person name="Haridas S."/>
            <person name="Hensen N."/>
            <person name="Bonometti L."/>
            <person name="Westerberg I."/>
            <person name="Brannstrom I.O."/>
            <person name="Guillou S."/>
            <person name="Cros-Aarteil S."/>
            <person name="Calhoun S."/>
            <person name="Kuo A."/>
            <person name="Mondo S."/>
            <person name="Pangilinan J."/>
            <person name="Riley R."/>
            <person name="LaButti K."/>
            <person name="Andreopoulos B."/>
            <person name="Lipzen A."/>
            <person name="Chen C."/>
            <person name="Yanf M."/>
            <person name="Daum C."/>
            <person name="Ng V."/>
            <person name="Clum A."/>
            <person name="Steindorff A."/>
            <person name="Ohm R."/>
            <person name="Martin F."/>
            <person name="Silar P."/>
            <person name="Natvig D."/>
            <person name="Lalanne C."/>
            <person name="Gautier V."/>
            <person name="Ament-velasquez S.L."/>
            <person name="Kruys A."/>
            <person name="Hutchinson M.I."/>
            <person name="Powell A.J."/>
            <person name="Barry K."/>
            <person name="Miller A.N."/>
            <person name="Grigoriev I.V."/>
            <person name="Debuchy R."/>
            <person name="Gladieux P."/>
            <person name="Thoren M.H."/>
            <person name="Johannesson H."/>
        </authorList>
    </citation>
    <scope>NUCLEOTIDE SEQUENCE</scope>
    <source>
        <strain evidence="4">CBS 232.78</strain>
    </source>
</reference>
<proteinExistence type="predicted"/>
<feature type="chain" id="PRO_5042127912" description="Fucose-specific lectin" evidence="3">
    <location>
        <begin position="22"/>
        <end position="585"/>
    </location>
</feature>
<feature type="compositionally biased region" description="Pro residues" evidence="1">
    <location>
        <begin position="523"/>
        <end position="534"/>
    </location>
</feature>
<evidence type="ECO:0000313" key="4">
    <source>
        <dbReference type="EMBL" id="KAK3372016.1"/>
    </source>
</evidence>
<dbReference type="AlphaFoldDB" id="A0AAE0K9T5"/>
<evidence type="ECO:0008006" key="6">
    <source>
        <dbReference type="Google" id="ProtNLM"/>
    </source>
</evidence>
<feature type="compositionally biased region" description="Low complexity" evidence="1">
    <location>
        <begin position="564"/>
        <end position="575"/>
    </location>
</feature>
<feature type="transmembrane region" description="Helical" evidence="2">
    <location>
        <begin position="391"/>
        <end position="414"/>
    </location>
</feature>
<dbReference type="Proteomes" id="UP001285441">
    <property type="component" value="Unassembled WGS sequence"/>
</dbReference>
<name>A0AAE0K9T5_9PEZI</name>